<dbReference type="InterPro" id="IPR050557">
    <property type="entry name" value="RTX_toxin/Mannuronan_C5-epim"/>
</dbReference>
<dbReference type="Gene3D" id="2.150.10.10">
    <property type="entry name" value="Serralysin-like metalloprotease, C-terminal"/>
    <property type="match status" value="5"/>
</dbReference>
<dbReference type="InterPro" id="IPR011049">
    <property type="entry name" value="Serralysin-like_metalloprot_C"/>
</dbReference>
<evidence type="ECO:0000256" key="2">
    <source>
        <dbReference type="ARBA" id="ARBA00022525"/>
    </source>
</evidence>
<reference evidence="5" key="1">
    <citation type="submission" date="2018-03" db="EMBL/GenBank/DDBJ databases">
        <authorList>
            <person name="Rodrigo-Torres L."/>
            <person name="Arahal R. D."/>
            <person name="Lucena T."/>
        </authorList>
    </citation>
    <scope>NUCLEOTIDE SEQUENCE [LARGE SCALE GENOMIC DNA]</scope>
    <source>
        <strain evidence="5">CECT 8871</strain>
    </source>
</reference>
<dbReference type="Proteomes" id="UP000244904">
    <property type="component" value="Unassembled WGS sequence"/>
</dbReference>
<dbReference type="RefSeq" id="WP_181389410.1">
    <property type="nucleotide sequence ID" value="NZ_OMOJ01000002.1"/>
</dbReference>
<comment type="subcellular location">
    <subcellularLocation>
        <location evidence="1">Secreted</location>
    </subcellularLocation>
</comment>
<dbReference type="GO" id="GO:0005509">
    <property type="term" value="F:calcium ion binding"/>
    <property type="evidence" value="ECO:0007669"/>
    <property type="project" value="InterPro"/>
</dbReference>
<dbReference type="EMBL" id="OMOJ01000002">
    <property type="protein sequence ID" value="SPF79866.1"/>
    <property type="molecule type" value="Genomic_DNA"/>
</dbReference>
<feature type="compositionally biased region" description="Low complexity" evidence="3">
    <location>
        <begin position="1105"/>
        <end position="1164"/>
    </location>
</feature>
<dbReference type="SUPFAM" id="SSF51126">
    <property type="entry name" value="Pectin lyase-like"/>
    <property type="match status" value="1"/>
</dbReference>
<feature type="compositionally biased region" description="Low complexity" evidence="3">
    <location>
        <begin position="505"/>
        <end position="536"/>
    </location>
</feature>
<proteinExistence type="predicted"/>
<keyword evidence="5" id="KW-1185">Reference proteome</keyword>
<dbReference type="PROSITE" id="PS00330">
    <property type="entry name" value="HEMOLYSIN_CALCIUM"/>
    <property type="match status" value="5"/>
</dbReference>
<sequence>MADVIVDVPLGTTAAQLQSMIDSASEHTTFRLQEGTYHFEDTVVIGKSFVSLIGAGSNLTTITVPSGLGTAPGIQVGHELHKPEILATTGLAQAASVGDTTITVDAGHSIAVGDFIYITQENTTEFLNEIGDTSWRKDKDLRTILVEVTEVNGDDITFDSPLTFDYDPAISEVQTRKILEGNTLTGFRMEGPYGESVASNFNNTKAGQGHMMIMMGGVTEAVLTDLRIDEAISHGITFAGSTDVTVTDFRMDGTHNKGGGGNGYALWLRDVYDSEFTGLDIVNVRHAVIFASYTSASGNTVQVDWTNRDVNFHGGRDQNNTVTVDAMIRLGAEQSYMSTATYYNPGERWGAPTDPATNDIYFRELVASNKADDVYSHADGSFIQTVDSSDIVHTNIGDDLIDTGSGNDTVYASGGQDTIIGNSGTDTVILTGALADYTVQQWGGDLFLTKDGATTRFNTVEKFTFADGTVTDDTLLDMATDLAADPGAIVLPDPTPRPDQGTVIDGSDGSDTTDGSGTDTTGTGNDTTGGANDPGTIPGSDIDWSPMDTTGMTTIDGTTGWERENASVSFVMGPLLDAMQFAAGSDLDVVGNALDNNMIGNDNANRMEGYGDDDRIFGKGGSDTLLGGEGNDYLDGGNQNDALFGDLGDDTIDAGNGDDVILASGGVDQINGEGDIDTVIFIGALANYTISETGGGFVISNAEGTTTTNSVENFVFDGTLIAATDLMTAWTDAVANDTTDGSGTDTTDGSSTDTTDGSGTDTTDGSGTDTTDGSGTDTTDGSGTDTTDGSGTDTTDGSGTDTTDGSGTDTTDGSGTDTTDGSGTDTTDGSGTDTTDGSGTDTTDGSGTDTTDGSGTDTTDGSGTDTTDGSGTDTTGGSGTDTTDESGTDTTDGSGTDTTDGSGTDTTYDLSVFENGDQTGLSTIAGASWWDRHASDVSFVMGTDLDAMEFSNQTDLDAFGNTMDNNMLGNDGGNRLEGGAGDDRMFARGGDDTLLGDDGNDLLEGAGGNDLLFGGTGNDTIKGGNDNDTVLASTGNDTVDGEGGDDTIIFTGNIADYTITGSSSRMVSLNGETTLAKNFETFVFADVTVADADLLAAYDAAVAGSDTTGTGDDTAGAGNDTTGTGEDTTGTGNDTTGTGEDTTGTGNDTTGTGEDTTGTGNDTTGTGGDELAAITDSFAASGDWSETLPGDILVVEGIAGTADYGRGDASFIMGADLDFGRFDTDDAADVWGNALNNDINGNDADNRIEGREGNDTLDGYDGDDTIIGGSGDDNIDGRNDNDLLFGGSGNDTLDGGSGNDTFVFTAGAGSDRIRDFGDGNDKLLLAFANITSEAEAQAFVIEDDRDVIFDFGDGDILQVDDVNFSDLSGHFLFG</sequence>
<organism evidence="4 5">
    <name type="scientific">Pseudoprimorskyibacter insulae</name>
    <dbReference type="NCBI Taxonomy" id="1695997"/>
    <lineage>
        <taxon>Bacteria</taxon>
        <taxon>Pseudomonadati</taxon>
        <taxon>Pseudomonadota</taxon>
        <taxon>Alphaproteobacteria</taxon>
        <taxon>Rhodobacterales</taxon>
        <taxon>Paracoccaceae</taxon>
        <taxon>Pseudoprimorskyibacter</taxon>
    </lineage>
</organism>
<evidence type="ECO:0000256" key="1">
    <source>
        <dbReference type="ARBA" id="ARBA00004613"/>
    </source>
</evidence>
<dbReference type="SUPFAM" id="SSF51120">
    <property type="entry name" value="beta-Roll"/>
    <property type="match status" value="4"/>
</dbReference>
<evidence type="ECO:0000256" key="3">
    <source>
        <dbReference type="SAM" id="MobiDB-lite"/>
    </source>
</evidence>
<feature type="region of interest" description="Disordered" evidence="3">
    <location>
        <begin position="735"/>
        <end position="911"/>
    </location>
</feature>
<dbReference type="Pfam" id="PF00353">
    <property type="entry name" value="HemolysinCabind"/>
    <property type="match status" value="6"/>
</dbReference>
<name>A0A2R8AV32_9RHOB</name>
<feature type="region of interest" description="Disordered" evidence="3">
    <location>
        <begin position="486"/>
        <end position="548"/>
    </location>
</feature>
<dbReference type="InterPro" id="IPR011050">
    <property type="entry name" value="Pectin_lyase_fold/virulence"/>
</dbReference>
<evidence type="ECO:0000313" key="5">
    <source>
        <dbReference type="Proteomes" id="UP000244904"/>
    </source>
</evidence>
<dbReference type="InterPro" id="IPR018511">
    <property type="entry name" value="Hemolysin-typ_Ca-bd_CS"/>
</dbReference>
<accession>A0A2R8AV32</accession>
<feature type="compositionally biased region" description="Low complexity" evidence="3">
    <location>
        <begin position="888"/>
        <end position="907"/>
    </location>
</feature>
<dbReference type="GO" id="GO:0005576">
    <property type="term" value="C:extracellular region"/>
    <property type="evidence" value="ECO:0007669"/>
    <property type="project" value="UniProtKB-SubCell"/>
</dbReference>
<dbReference type="PANTHER" id="PTHR38340">
    <property type="entry name" value="S-LAYER PROTEIN"/>
    <property type="match status" value="1"/>
</dbReference>
<protein>
    <submittedName>
        <fullName evidence="4">Bifunctional hemolysin/adenylate cyclase</fullName>
    </submittedName>
</protein>
<feature type="compositionally biased region" description="Low complexity" evidence="3">
    <location>
        <begin position="737"/>
        <end position="873"/>
    </location>
</feature>
<dbReference type="InterPro" id="IPR001343">
    <property type="entry name" value="Hemolysn_Ca-bd"/>
</dbReference>
<keyword evidence="2" id="KW-0964">Secreted</keyword>
<feature type="region of interest" description="Disordered" evidence="3">
    <location>
        <begin position="1105"/>
        <end position="1167"/>
    </location>
</feature>
<dbReference type="PANTHER" id="PTHR38340:SF1">
    <property type="entry name" value="S-LAYER PROTEIN"/>
    <property type="match status" value="1"/>
</dbReference>
<gene>
    <name evidence="4" type="primary">cya_7</name>
    <name evidence="4" type="ORF">PRI8871_01666</name>
</gene>
<evidence type="ECO:0000313" key="4">
    <source>
        <dbReference type="EMBL" id="SPF79866.1"/>
    </source>
</evidence>
<dbReference type="PRINTS" id="PR00313">
    <property type="entry name" value="CABNDNGRPT"/>
</dbReference>